<evidence type="ECO:0000256" key="1">
    <source>
        <dbReference type="SAM" id="SignalP"/>
    </source>
</evidence>
<evidence type="ECO:0000313" key="2">
    <source>
        <dbReference type="EMBL" id="QEC65044.1"/>
    </source>
</evidence>
<protein>
    <submittedName>
        <fullName evidence="2">Uncharacterized protein</fullName>
    </submittedName>
</protein>
<gene>
    <name evidence="2" type="ORF">FRZ54_21540</name>
</gene>
<feature type="chain" id="PRO_5022844359" evidence="1">
    <location>
        <begin position="22"/>
        <end position="166"/>
    </location>
</feature>
<dbReference type="AlphaFoldDB" id="A0A5B8V100"/>
<accession>A0A5B8V100</accession>
<dbReference type="Proteomes" id="UP000321479">
    <property type="component" value="Chromosome"/>
</dbReference>
<dbReference type="RefSeq" id="WP_147033877.1">
    <property type="nucleotide sequence ID" value="NZ_CP042436.1"/>
</dbReference>
<dbReference type="PROSITE" id="PS51257">
    <property type="entry name" value="PROKAR_LIPOPROTEIN"/>
    <property type="match status" value="1"/>
</dbReference>
<dbReference type="EMBL" id="CP042436">
    <property type="protein sequence ID" value="QEC65044.1"/>
    <property type="molecule type" value="Genomic_DNA"/>
</dbReference>
<proteinExistence type="predicted"/>
<keyword evidence="3" id="KW-1185">Reference proteome</keyword>
<evidence type="ECO:0000313" key="3">
    <source>
        <dbReference type="Proteomes" id="UP000321479"/>
    </source>
</evidence>
<keyword evidence="1" id="KW-0732">Signal</keyword>
<dbReference type="OrthoDB" id="799305at2"/>
<name>A0A5B8V100_9SPHI</name>
<organism evidence="2 3">
    <name type="scientific">Mucilaginibacter ginsenosidivorans</name>
    <dbReference type="NCBI Taxonomy" id="398053"/>
    <lineage>
        <taxon>Bacteria</taxon>
        <taxon>Pseudomonadati</taxon>
        <taxon>Bacteroidota</taxon>
        <taxon>Sphingobacteriia</taxon>
        <taxon>Sphingobacteriales</taxon>
        <taxon>Sphingobacteriaceae</taxon>
        <taxon>Mucilaginibacter</taxon>
    </lineage>
</organism>
<reference evidence="2 3" key="1">
    <citation type="journal article" date="2017" name="Curr. Microbiol.">
        <title>Mucilaginibacter ginsenosidivorans sp. nov., Isolated from Soil of Ginseng Field.</title>
        <authorList>
            <person name="Kim M.M."/>
            <person name="Siddiqi M.Z."/>
            <person name="Im W.T."/>
        </authorList>
    </citation>
    <scope>NUCLEOTIDE SEQUENCE [LARGE SCALE GENOMIC DNA]</scope>
    <source>
        <strain evidence="2 3">Gsoil 3017</strain>
    </source>
</reference>
<feature type="signal peptide" evidence="1">
    <location>
        <begin position="1"/>
        <end position="21"/>
    </location>
</feature>
<sequence>MKKVPYALSVLMLILSVASLSSCKKDKKTTPVVKSTVTADIDGKATDFSSFAIVLTGSTNGNNFTAIQGDAADGSSISVSVYGTLTAGKTYTIDGSDFGTGPAIAYSTSNGDTYLPDENSSTTLSVTITAVSASSIQGSFKGELAYVGSGAKPGKSVTNGKFNVQR</sequence>
<dbReference type="KEGG" id="mgin:FRZ54_21540"/>